<dbReference type="Proteomes" id="UP000664096">
    <property type="component" value="Unassembled WGS sequence"/>
</dbReference>
<feature type="chain" id="PRO_5037060958" description="SGNH hydrolase-type esterase domain-containing protein" evidence="1">
    <location>
        <begin position="23"/>
        <end position="250"/>
    </location>
</feature>
<evidence type="ECO:0000256" key="1">
    <source>
        <dbReference type="SAM" id="SignalP"/>
    </source>
</evidence>
<dbReference type="InterPro" id="IPR013830">
    <property type="entry name" value="SGNH_hydro"/>
</dbReference>
<evidence type="ECO:0000313" key="3">
    <source>
        <dbReference type="EMBL" id="MBN9669870.1"/>
    </source>
</evidence>
<sequence>MFLAFFTVICATATMSALYLKAHGVFSAIAMSASPGDQPVATTLPNRNAGPRVVHFLGASLFSRGTWLAALETALNQCGDPEHNASSGALPKNQISVTATPGENSTWGVEQLAEIFAPDRKAPDILIVGFSANDAALHRGITLNQSRRNLDEIIAQAQKSKTHVMLATLAPAFGPRKWVRPGLSAYKALYHDLADQYDGVDVIDTLPVWRTLSANQLRDAIPDGLHPTDETMRRLLLPILKEAISGKQKC</sequence>
<gene>
    <name evidence="3" type="ORF">JF539_05930</name>
</gene>
<reference evidence="3" key="1">
    <citation type="submission" date="2020-12" db="EMBL/GenBank/DDBJ databases">
        <title>Oil enriched cultivation method for isolating marine PHA-producing bacteria.</title>
        <authorList>
            <person name="Zheng W."/>
            <person name="Yu S."/>
            <person name="Huang Y."/>
        </authorList>
    </citation>
    <scope>NUCLEOTIDE SEQUENCE</scope>
    <source>
        <strain evidence="3">SY-2-12</strain>
    </source>
</reference>
<dbReference type="GO" id="GO:0016788">
    <property type="term" value="F:hydrolase activity, acting on ester bonds"/>
    <property type="evidence" value="ECO:0007669"/>
    <property type="project" value="UniProtKB-ARBA"/>
</dbReference>
<organism evidence="3 4">
    <name type="scientific">Roseibium aggregatum</name>
    <dbReference type="NCBI Taxonomy" id="187304"/>
    <lineage>
        <taxon>Bacteria</taxon>
        <taxon>Pseudomonadati</taxon>
        <taxon>Pseudomonadota</taxon>
        <taxon>Alphaproteobacteria</taxon>
        <taxon>Hyphomicrobiales</taxon>
        <taxon>Stappiaceae</taxon>
        <taxon>Roseibium</taxon>
    </lineage>
</organism>
<dbReference type="InterPro" id="IPR036514">
    <property type="entry name" value="SGNH_hydro_sf"/>
</dbReference>
<dbReference type="Gene3D" id="3.40.50.1110">
    <property type="entry name" value="SGNH hydrolase"/>
    <property type="match status" value="1"/>
</dbReference>
<protein>
    <recommendedName>
        <fullName evidence="2">SGNH hydrolase-type esterase domain-containing protein</fullName>
    </recommendedName>
</protein>
<dbReference type="Pfam" id="PF13472">
    <property type="entry name" value="Lipase_GDSL_2"/>
    <property type="match status" value="1"/>
</dbReference>
<evidence type="ECO:0000313" key="4">
    <source>
        <dbReference type="Proteomes" id="UP000664096"/>
    </source>
</evidence>
<accession>A0A939J383</accession>
<dbReference type="SUPFAM" id="SSF52266">
    <property type="entry name" value="SGNH hydrolase"/>
    <property type="match status" value="1"/>
</dbReference>
<keyword evidence="1" id="KW-0732">Signal</keyword>
<dbReference type="RefSeq" id="WP_207139403.1">
    <property type="nucleotide sequence ID" value="NZ_JAEKJZ010000001.1"/>
</dbReference>
<feature type="signal peptide" evidence="1">
    <location>
        <begin position="1"/>
        <end position="22"/>
    </location>
</feature>
<feature type="domain" description="SGNH hydrolase-type esterase" evidence="2">
    <location>
        <begin position="91"/>
        <end position="233"/>
    </location>
</feature>
<name>A0A939J383_9HYPH</name>
<dbReference type="EMBL" id="JAEKJZ010000001">
    <property type="protein sequence ID" value="MBN9669870.1"/>
    <property type="molecule type" value="Genomic_DNA"/>
</dbReference>
<comment type="caution">
    <text evidence="3">The sequence shown here is derived from an EMBL/GenBank/DDBJ whole genome shotgun (WGS) entry which is preliminary data.</text>
</comment>
<proteinExistence type="predicted"/>
<dbReference type="AlphaFoldDB" id="A0A939J383"/>
<evidence type="ECO:0000259" key="2">
    <source>
        <dbReference type="Pfam" id="PF13472"/>
    </source>
</evidence>